<dbReference type="EMBL" id="BDGG01000008">
    <property type="protein sequence ID" value="GAV02782.1"/>
    <property type="molecule type" value="Genomic_DNA"/>
</dbReference>
<dbReference type="PROSITE" id="PS50294">
    <property type="entry name" value="WD_REPEATS_REGION"/>
    <property type="match status" value="2"/>
</dbReference>
<keyword evidence="8" id="KW-1185">Reference proteome</keyword>
<dbReference type="PROSITE" id="PS50082">
    <property type="entry name" value="WD_REPEATS_2"/>
    <property type="match status" value="2"/>
</dbReference>
<evidence type="ECO:0000313" key="7">
    <source>
        <dbReference type="EMBL" id="GAV02782.1"/>
    </source>
</evidence>
<dbReference type="STRING" id="947166.A0A1D1VME0"/>
<evidence type="ECO:0000313" key="8">
    <source>
        <dbReference type="Proteomes" id="UP000186922"/>
    </source>
</evidence>
<sequence>MASGDAKPAYLPEETIKSLRVAKVFRDNTDQINGMDFSPHGDVFVTSSADESLTVYDVDKPGVKATVNSKKYGVEHVTFTRNNNLVIHGSTKVDNTIRLLSLKDNKYLRYFPGHTEPVVTLGTHPNEDQFLSSSMDGTVKLWDCGTSAAWGNIPVGAGRPVAAYDPEGLIVAIGVGSEEIRLHDIRKIGAQPFSTLKTRMNNSPPWASLKFSPTGTQILIATTGNTCYAVDAFMGNVIWTFSGYNNVLNNKTYTIQPCFSPDGKYVFHGSTDSRIHVYNTDSGNKVCTLKSDHTGAIQYTKFNPRYCMFASSCSMTCFWISTIPAGTPAPRLN</sequence>
<dbReference type="PANTHER" id="PTHR19861:SF0">
    <property type="entry name" value="WD REPEAT-CONTAINING PROTEIN 82"/>
    <property type="match status" value="1"/>
</dbReference>
<dbReference type="InterPro" id="IPR001680">
    <property type="entry name" value="WD40_rpt"/>
</dbReference>
<dbReference type="InterPro" id="IPR015943">
    <property type="entry name" value="WD40/YVTN_repeat-like_dom_sf"/>
</dbReference>
<keyword evidence="5" id="KW-0539">Nucleus</keyword>
<gene>
    <name evidence="7" type="primary">RvY_13306-1</name>
    <name evidence="7" type="synonym">RvY_13306.1</name>
    <name evidence="7" type="ORF">RvY_13306</name>
</gene>
<evidence type="ECO:0000256" key="2">
    <source>
        <dbReference type="ARBA" id="ARBA00005616"/>
    </source>
</evidence>
<feature type="repeat" description="WD" evidence="6">
    <location>
        <begin position="111"/>
        <end position="143"/>
    </location>
</feature>
<keyword evidence="3 6" id="KW-0853">WD repeat</keyword>
<evidence type="ECO:0000256" key="3">
    <source>
        <dbReference type="ARBA" id="ARBA00022574"/>
    </source>
</evidence>
<dbReference type="SMART" id="SM00320">
    <property type="entry name" value="WD40"/>
    <property type="match status" value="5"/>
</dbReference>
<dbReference type="OrthoDB" id="27537at2759"/>
<dbReference type="InterPro" id="IPR037867">
    <property type="entry name" value="Swd2/WDR82"/>
</dbReference>
<evidence type="ECO:0000256" key="4">
    <source>
        <dbReference type="ARBA" id="ARBA00022737"/>
    </source>
</evidence>
<keyword evidence="4" id="KW-0677">Repeat</keyword>
<organism evidence="7 8">
    <name type="scientific">Ramazzottius varieornatus</name>
    <name type="common">Water bear</name>
    <name type="synonym">Tardigrade</name>
    <dbReference type="NCBI Taxonomy" id="947166"/>
    <lineage>
        <taxon>Eukaryota</taxon>
        <taxon>Metazoa</taxon>
        <taxon>Ecdysozoa</taxon>
        <taxon>Tardigrada</taxon>
        <taxon>Eutardigrada</taxon>
        <taxon>Parachela</taxon>
        <taxon>Hypsibioidea</taxon>
        <taxon>Ramazzottiidae</taxon>
        <taxon>Ramazzottius</taxon>
    </lineage>
</organism>
<dbReference type="Pfam" id="PF00400">
    <property type="entry name" value="WD40"/>
    <property type="match status" value="3"/>
</dbReference>
<dbReference type="GO" id="GO:0003682">
    <property type="term" value="F:chromatin binding"/>
    <property type="evidence" value="ECO:0007669"/>
    <property type="project" value="TreeGrafter"/>
</dbReference>
<feature type="repeat" description="WD" evidence="6">
    <location>
        <begin position="25"/>
        <end position="66"/>
    </location>
</feature>
<dbReference type="PANTHER" id="PTHR19861">
    <property type="entry name" value="WD40 REPEAT PROTEIN SWD2"/>
    <property type="match status" value="1"/>
</dbReference>
<name>A0A1D1VME0_RAMVA</name>
<reference evidence="7 8" key="1">
    <citation type="journal article" date="2016" name="Nat. Commun.">
        <title>Extremotolerant tardigrade genome and improved radiotolerance of human cultured cells by tardigrade-unique protein.</title>
        <authorList>
            <person name="Hashimoto T."/>
            <person name="Horikawa D.D."/>
            <person name="Saito Y."/>
            <person name="Kuwahara H."/>
            <person name="Kozuka-Hata H."/>
            <person name="Shin-I T."/>
            <person name="Minakuchi Y."/>
            <person name="Ohishi K."/>
            <person name="Motoyama A."/>
            <person name="Aizu T."/>
            <person name="Enomoto A."/>
            <person name="Kondo K."/>
            <person name="Tanaka S."/>
            <person name="Hara Y."/>
            <person name="Koshikawa S."/>
            <person name="Sagara H."/>
            <person name="Miura T."/>
            <person name="Yokobori S."/>
            <person name="Miyagawa K."/>
            <person name="Suzuki Y."/>
            <person name="Kubo T."/>
            <person name="Oyama M."/>
            <person name="Kohara Y."/>
            <person name="Fujiyama A."/>
            <person name="Arakawa K."/>
            <person name="Katayama T."/>
            <person name="Toyoda A."/>
            <person name="Kunieda T."/>
        </authorList>
    </citation>
    <scope>NUCLEOTIDE SEQUENCE [LARGE SCALE GENOMIC DNA]</scope>
    <source>
        <strain evidence="7 8">YOKOZUNA-1</strain>
    </source>
</reference>
<dbReference type="GO" id="GO:0048188">
    <property type="term" value="C:Set1C/COMPASS complex"/>
    <property type="evidence" value="ECO:0007669"/>
    <property type="project" value="TreeGrafter"/>
</dbReference>
<protein>
    <submittedName>
        <fullName evidence="7">Uncharacterized protein</fullName>
    </submittedName>
</protein>
<evidence type="ECO:0000256" key="5">
    <source>
        <dbReference type="ARBA" id="ARBA00023242"/>
    </source>
</evidence>
<dbReference type="InterPro" id="IPR036322">
    <property type="entry name" value="WD40_repeat_dom_sf"/>
</dbReference>
<evidence type="ECO:0000256" key="1">
    <source>
        <dbReference type="ARBA" id="ARBA00004123"/>
    </source>
</evidence>
<dbReference type="Proteomes" id="UP000186922">
    <property type="component" value="Unassembled WGS sequence"/>
</dbReference>
<evidence type="ECO:0000256" key="6">
    <source>
        <dbReference type="PROSITE-ProRule" id="PRU00221"/>
    </source>
</evidence>
<comment type="caution">
    <text evidence="7">The sequence shown here is derived from an EMBL/GenBank/DDBJ whole genome shotgun (WGS) entry which is preliminary data.</text>
</comment>
<comment type="similarity">
    <text evidence="2">Belongs to the WD repeat SWD2 family.</text>
</comment>
<dbReference type="AlphaFoldDB" id="A0A1D1VME0"/>
<comment type="subcellular location">
    <subcellularLocation>
        <location evidence="1">Nucleus</location>
    </subcellularLocation>
</comment>
<proteinExistence type="inferred from homology"/>
<dbReference type="GO" id="GO:0016070">
    <property type="term" value="P:RNA metabolic process"/>
    <property type="evidence" value="ECO:0007669"/>
    <property type="project" value="UniProtKB-ARBA"/>
</dbReference>
<dbReference type="Gene3D" id="2.130.10.10">
    <property type="entry name" value="YVTN repeat-like/Quinoprotein amine dehydrogenase"/>
    <property type="match status" value="1"/>
</dbReference>
<dbReference type="SUPFAM" id="SSF50978">
    <property type="entry name" value="WD40 repeat-like"/>
    <property type="match status" value="1"/>
</dbReference>
<accession>A0A1D1VME0</accession>